<organism evidence="1 2">
    <name type="scientific">Colletotrichum gloeosporioides (strain Cg-14)</name>
    <name type="common">Anthracnose fungus</name>
    <name type="synonym">Glomerella cingulata</name>
    <dbReference type="NCBI Taxonomy" id="1237896"/>
    <lineage>
        <taxon>Eukaryota</taxon>
        <taxon>Fungi</taxon>
        <taxon>Dikarya</taxon>
        <taxon>Ascomycota</taxon>
        <taxon>Pezizomycotina</taxon>
        <taxon>Sordariomycetes</taxon>
        <taxon>Hypocreomycetidae</taxon>
        <taxon>Glomerellales</taxon>
        <taxon>Glomerellaceae</taxon>
        <taxon>Colletotrichum</taxon>
        <taxon>Colletotrichum gloeosporioides species complex</taxon>
    </lineage>
</organism>
<dbReference type="EMBL" id="AMYD01000655">
    <property type="protein sequence ID" value="EQB56824.1"/>
    <property type="molecule type" value="Genomic_DNA"/>
</dbReference>
<name>T0KX89_COLGC</name>
<comment type="caution">
    <text evidence="1">The sequence shown here is derived from an EMBL/GenBank/DDBJ whole genome shotgun (WGS) entry which is preliminary data.</text>
</comment>
<dbReference type="Proteomes" id="UP000015530">
    <property type="component" value="Unassembled WGS sequence"/>
</dbReference>
<dbReference type="HOGENOM" id="CLU_3439656_0_0_1"/>
<accession>T0KX89</accession>
<evidence type="ECO:0000313" key="2">
    <source>
        <dbReference type="Proteomes" id="UP000015530"/>
    </source>
</evidence>
<proteinExistence type="predicted"/>
<protein>
    <submittedName>
        <fullName evidence="1">Uncharacterized protein</fullName>
    </submittedName>
</protein>
<sequence>MDGKWSGG</sequence>
<gene>
    <name evidence="1" type="ORF">CGLO_03135</name>
</gene>
<reference evidence="2" key="1">
    <citation type="journal article" date="2013" name="Mol. Plant Microbe Interact.">
        <title>Global aspects of pacC regulation of pathogenicity genes in Colletotrichum gloeosporioides as revealed by transcriptome analysis.</title>
        <authorList>
            <person name="Alkan N."/>
            <person name="Meng X."/>
            <person name="Friedlander G."/>
            <person name="Reuveni E."/>
            <person name="Sukno S."/>
            <person name="Sherman A."/>
            <person name="Thon M."/>
            <person name="Fluhr R."/>
            <person name="Prusky D."/>
        </authorList>
    </citation>
    <scope>NUCLEOTIDE SEQUENCE [LARGE SCALE GENOMIC DNA]</scope>
    <source>
        <strain evidence="2">Cg-14</strain>
    </source>
</reference>
<evidence type="ECO:0000313" key="1">
    <source>
        <dbReference type="EMBL" id="EQB56824.1"/>
    </source>
</evidence>